<accession>A0A6L2NVS8</accession>
<proteinExistence type="predicted"/>
<reference evidence="1" key="1">
    <citation type="journal article" date="2019" name="Sci. Rep.">
        <title>Draft genome of Tanacetum cinerariifolium, the natural source of mosquito coil.</title>
        <authorList>
            <person name="Yamashiro T."/>
            <person name="Shiraishi A."/>
            <person name="Satake H."/>
            <person name="Nakayama K."/>
        </authorList>
    </citation>
    <scope>NUCLEOTIDE SEQUENCE</scope>
</reference>
<comment type="caution">
    <text evidence="1">The sequence shown here is derived from an EMBL/GenBank/DDBJ whole genome shotgun (WGS) entry which is preliminary data.</text>
</comment>
<dbReference type="EMBL" id="BKCJ010010136">
    <property type="protein sequence ID" value="GEU90216.1"/>
    <property type="molecule type" value="Genomic_DNA"/>
</dbReference>
<dbReference type="AlphaFoldDB" id="A0A6L2NVS8"/>
<protein>
    <submittedName>
        <fullName evidence="1">Uncharacterized protein</fullName>
    </submittedName>
</protein>
<organism evidence="1">
    <name type="scientific">Tanacetum cinerariifolium</name>
    <name type="common">Dalmatian daisy</name>
    <name type="synonym">Chrysanthemum cinerariifolium</name>
    <dbReference type="NCBI Taxonomy" id="118510"/>
    <lineage>
        <taxon>Eukaryota</taxon>
        <taxon>Viridiplantae</taxon>
        <taxon>Streptophyta</taxon>
        <taxon>Embryophyta</taxon>
        <taxon>Tracheophyta</taxon>
        <taxon>Spermatophyta</taxon>
        <taxon>Magnoliopsida</taxon>
        <taxon>eudicotyledons</taxon>
        <taxon>Gunneridae</taxon>
        <taxon>Pentapetalae</taxon>
        <taxon>asterids</taxon>
        <taxon>campanulids</taxon>
        <taxon>Asterales</taxon>
        <taxon>Asteraceae</taxon>
        <taxon>Asteroideae</taxon>
        <taxon>Anthemideae</taxon>
        <taxon>Anthemidinae</taxon>
        <taxon>Tanacetum</taxon>
    </lineage>
</organism>
<evidence type="ECO:0000313" key="1">
    <source>
        <dbReference type="EMBL" id="GEU90216.1"/>
    </source>
</evidence>
<gene>
    <name evidence="1" type="ORF">Tci_062194</name>
</gene>
<name>A0A6L2NVS8_TANCI</name>
<sequence>MEIEPDIENMMLNEYWGYEAEKERQLREYYVAPTTKSILDDLLEEFRDEILNVTMVDEGAECSPTKDLEELKILLVKDPQSHYTKIQKPSRNFTRLLGPPSGLKGLLHTLNATVIPKKVMHMRGARILIKLRGSVPNRTSWMLYMRMMKLLVMVDVARGSRLRAWL</sequence>